<evidence type="ECO:0000313" key="3">
    <source>
        <dbReference type="Proteomes" id="UP001187682"/>
    </source>
</evidence>
<proteinExistence type="predicted"/>
<reference evidence="2" key="1">
    <citation type="submission" date="2018-03" db="EMBL/GenBank/DDBJ databases">
        <authorList>
            <person name="Guldener U."/>
        </authorList>
    </citation>
    <scope>NUCLEOTIDE SEQUENCE</scope>
</reference>
<feature type="transmembrane region" description="Helical" evidence="1">
    <location>
        <begin position="256"/>
        <end position="279"/>
    </location>
</feature>
<accession>A0AAE8N025</accession>
<protein>
    <submittedName>
        <fullName evidence="2">Uncharacterized protein</fullName>
    </submittedName>
</protein>
<keyword evidence="3" id="KW-1185">Reference proteome</keyword>
<feature type="transmembrane region" description="Helical" evidence="1">
    <location>
        <begin position="232"/>
        <end position="250"/>
    </location>
</feature>
<organism evidence="2 3">
    <name type="scientific">Cephalotrichum gorgonifer</name>
    <dbReference type="NCBI Taxonomy" id="2041049"/>
    <lineage>
        <taxon>Eukaryota</taxon>
        <taxon>Fungi</taxon>
        <taxon>Dikarya</taxon>
        <taxon>Ascomycota</taxon>
        <taxon>Pezizomycotina</taxon>
        <taxon>Sordariomycetes</taxon>
        <taxon>Hypocreomycetidae</taxon>
        <taxon>Microascales</taxon>
        <taxon>Microascaceae</taxon>
        <taxon>Cephalotrichum</taxon>
    </lineage>
</organism>
<sequence>MIRESGSLLHVKTPNISLDAAGLVALADLTTIQQRTALTGDAVLCDIFVICPGIHAQKGSVSLNGGEYPACAALTSGYVFRIENPATVYYLQQVGRTGFLTTLEVGRLFSEGERPPFWSLSTMFSHYNTTVTSTLAYATAVIWSITVIVLVGAARDWWALGMIFLLMLSRLGNVLIIRRRARGEKWSGASEEGEQGDLLVLLSQDRWIRMKGAVDDLKKCTSGQWLRDESNAESWITALATLLVYLAAALTSNAELFGQILILCLLIGNAGLLAIANFATKELQMHGIKIKVLGEPVKYRRRRDLADALVEETKRDDWAVRMGMIVKDKCPKCSNGCDCVDTAAVM</sequence>
<feature type="transmembrane region" description="Helical" evidence="1">
    <location>
        <begin position="131"/>
        <end position="151"/>
    </location>
</feature>
<feature type="transmembrane region" description="Helical" evidence="1">
    <location>
        <begin position="157"/>
        <end position="177"/>
    </location>
</feature>
<comment type="caution">
    <text evidence="2">The sequence shown here is derived from an EMBL/GenBank/DDBJ whole genome shotgun (WGS) entry which is preliminary data.</text>
</comment>
<name>A0AAE8N025_9PEZI</name>
<keyword evidence="1" id="KW-1133">Transmembrane helix</keyword>
<gene>
    <name evidence="2" type="ORF">DNG_05053</name>
</gene>
<evidence type="ECO:0000256" key="1">
    <source>
        <dbReference type="SAM" id="Phobius"/>
    </source>
</evidence>
<dbReference type="EMBL" id="ONZQ02000006">
    <property type="protein sequence ID" value="SPO02380.1"/>
    <property type="molecule type" value="Genomic_DNA"/>
</dbReference>
<dbReference type="Proteomes" id="UP001187682">
    <property type="component" value="Unassembled WGS sequence"/>
</dbReference>
<dbReference type="AlphaFoldDB" id="A0AAE8N025"/>
<keyword evidence="1" id="KW-0812">Transmembrane</keyword>
<keyword evidence="1" id="KW-0472">Membrane</keyword>
<evidence type="ECO:0000313" key="2">
    <source>
        <dbReference type="EMBL" id="SPO02380.1"/>
    </source>
</evidence>